<dbReference type="Proteomes" id="UP000265520">
    <property type="component" value="Unassembled WGS sequence"/>
</dbReference>
<feature type="non-terminal residue" evidence="1">
    <location>
        <position position="83"/>
    </location>
</feature>
<reference evidence="1 2" key="1">
    <citation type="journal article" date="2018" name="Front. Plant Sci.">
        <title>Red Clover (Trifolium pratense) and Zigzag Clover (T. medium) - A Picture of Genomic Similarities and Differences.</title>
        <authorList>
            <person name="Dluhosova J."/>
            <person name="Istvanek J."/>
            <person name="Nedelnik J."/>
            <person name="Repkova J."/>
        </authorList>
    </citation>
    <scope>NUCLEOTIDE SEQUENCE [LARGE SCALE GENOMIC DNA]</scope>
    <source>
        <strain evidence="2">cv. 10/8</strain>
        <tissue evidence="1">Leaf</tissue>
    </source>
</reference>
<dbReference type="AlphaFoldDB" id="A0A392SLJ4"/>
<proteinExistence type="predicted"/>
<evidence type="ECO:0000313" key="1">
    <source>
        <dbReference type="EMBL" id="MCI48726.1"/>
    </source>
</evidence>
<comment type="caution">
    <text evidence="1">The sequence shown here is derived from an EMBL/GenBank/DDBJ whole genome shotgun (WGS) entry which is preliminary data.</text>
</comment>
<accession>A0A392SLJ4</accession>
<dbReference type="EMBL" id="LXQA010390710">
    <property type="protein sequence ID" value="MCI48726.1"/>
    <property type="molecule type" value="Genomic_DNA"/>
</dbReference>
<organism evidence="1 2">
    <name type="scientific">Trifolium medium</name>
    <dbReference type="NCBI Taxonomy" id="97028"/>
    <lineage>
        <taxon>Eukaryota</taxon>
        <taxon>Viridiplantae</taxon>
        <taxon>Streptophyta</taxon>
        <taxon>Embryophyta</taxon>
        <taxon>Tracheophyta</taxon>
        <taxon>Spermatophyta</taxon>
        <taxon>Magnoliopsida</taxon>
        <taxon>eudicotyledons</taxon>
        <taxon>Gunneridae</taxon>
        <taxon>Pentapetalae</taxon>
        <taxon>rosids</taxon>
        <taxon>fabids</taxon>
        <taxon>Fabales</taxon>
        <taxon>Fabaceae</taxon>
        <taxon>Papilionoideae</taxon>
        <taxon>50 kb inversion clade</taxon>
        <taxon>NPAAA clade</taxon>
        <taxon>Hologalegina</taxon>
        <taxon>IRL clade</taxon>
        <taxon>Trifolieae</taxon>
        <taxon>Trifolium</taxon>
    </lineage>
</organism>
<name>A0A392SLJ4_9FABA</name>
<keyword evidence="2" id="KW-1185">Reference proteome</keyword>
<sequence length="83" mass="9292">MMNPLESRFQLLFPSKGIPKVICIEADGIIPNILQLSDHIILGLIPSIMHHITLSIGDLGFAPEERIMIRLSSHQVLHSSLRK</sequence>
<evidence type="ECO:0000313" key="2">
    <source>
        <dbReference type="Proteomes" id="UP000265520"/>
    </source>
</evidence>
<protein>
    <submittedName>
        <fullName evidence="1">Uncharacterized protein</fullName>
    </submittedName>
</protein>